<dbReference type="GO" id="GO:0005737">
    <property type="term" value="C:cytoplasm"/>
    <property type="evidence" value="ECO:0007669"/>
    <property type="project" value="TreeGrafter"/>
</dbReference>
<evidence type="ECO:0000256" key="5">
    <source>
        <dbReference type="ARBA" id="ARBA00023284"/>
    </source>
</evidence>
<dbReference type="EMBL" id="CP071137">
    <property type="protein sequence ID" value="QWY77429.1"/>
    <property type="molecule type" value="Genomic_DNA"/>
</dbReference>
<keyword evidence="6" id="KW-0963">Cytoplasm</keyword>
<evidence type="ECO:0000256" key="6">
    <source>
        <dbReference type="RuleBase" id="RU364065"/>
    </source>
</evidence>
<evidence type="ECO:0000256" key="2">
    <source>
        <dbReference type="ARBA" id="ARBA00022448"/>
    </source>
</evidence>
<dbReference type="RefSeq" id="WP_031597518.1">
    <property type="nucleotide sequence ID" value="NZ_CP053675.1"/>
</dbReference>
<sequence length="86" mass="9582">MPHVQMYCTALCPYCVMAEKLLTHKGVTSIEKIRIDLDLAERDAMIHRTGCRTVPQIYIGQTHVGGFDDLAALDRQGLLDPLLDNA</sequence>
<evidence type="ECO:0000259" key="7">
    <source>
        <dbReference type="Pfam" id="PF00462"/>
    </source>
</evidence>
<dbReference type="Proteomes" id="UP000683551">
    <property type="component" value="Chromosome"/>
</dbReference>
<dbReference type="NCBIfam" id="TIGR02181">
    <property type="entry name" value="GRX_bact"/>
    <property type="match status" value="1"/>
</dbReference>
<dbReference type="InterPro" id="IPR036249">
    <property type="entry name" value="Thioredoxin-like_sf"/>
</dbReference>
<dbReference type="PRINTS" id="PR00160">
    <property type="entry name" value="GLUTAREDOXIN"/>
</dbReference>
<keyword evidence="3 6" id="KW-0249">Electron transport</keyword>
<keyword evidence="5 6" id="KW-0676">Redox-active center</keyword>
<dbReference type="InterPro" id="IPR002109">
    <property type="entry name" value="Glutaredoxin"/>
</dbReference>
<proteinExistence type="inferred from homology"/>
<dbReference type="InterPro" id="IPR014025">
    <property type="entry name" value="Glutaredoxin_subgr"/>
</dbReference>
<name>A0A9E6MWD9_9PROT</name>
<accession>A0A9E6MWD9</accession>
<keyword evidence="4" id="KW-1015">Disulfide bond</keyword>
<dbReference type="InterPro" id="IPR011767">
    <property type="entry name" value="GLR_AS"/>
</dbReference>
<dbReference type="GO" id="GO:0015038">
    <property type="term" value="F:glutathione disulfide oxidoreductase activity"/>
    <property type="evidence" value="ECO:0007669"/>
    <property type="project" value="UniProtKB-UniRule"/>
</dbReference>
<evidence type="ECO:0000256" key="1">
    <source>
        <dbReference type="ARBA" id="ARBA00007787"/>
    </source>
</evidence>
<feature type="domain" description="Glutaredoxin" evidence="7">
    <location>
        <begin position="4"/>
        <end position="64"/>
    </location>
</feature>
<comment type="function">
    <text evidence="6">Has a glutathione-disulfide oxidoreductase activity in the presence of NADPH and glutathione reductase. Reduces low molecular weight disulfides and proteins.</text>
</comment>
<dbReference type="PROSITE" id="PS51354">
    <property type="entry name" value="GLUTAREDOXIN_2"/>
    <property type="match status" value="1"/>
</dbReference>
<reference evidence="8" key="1">
    <citation type="submission" date="2021-02" db="EMBL/GenBank/DDBJ databases">
        <title>Comparative genomics of Ferrovum myxofaciens strains, predominant extremophile bacteria forming large biofilm stalactites in acid mine ecosystems.</title>
        <authorList>
            <person name="Burkartova K."/>
            <person name="Ridl J."/>
            <person name="Pajer P."/>
            <person name="Falteisek L."/>
        </authorList>
    </citation>
    <scope>NUCLEOTIDE SEQUENCE</scope>
    <source>
        <strain evidence="8">MI1III</strain>
    </source>
</reference>
<dbReference type="Pfam" id="PF00462">
    <property type="entry name" value="Glutaredoxin"/>
    <property type="match status" value="1"/>
</dbReference>
<dbReference type="Gene3D" id="3.40.30.10">
    <property type="entry name" value="Glutaredoxin"/>
    <property type="match status" value="1"/>
</dbReference>
<dbReference type="AlphaFoldDB" id="A0A9E6MWD9"/>
<dbReference type="GO" id="GO:0045454">
    <property type="term" value="P:cell redox homeostasis"/>
    <property type="evidence" value="ECO:0007669"/>
    <property type="project" value="InterPro"/>
</dbReference>
<evidence type="ECO:0000256" key="3">
    <source>
        <dbReference type="ARBA" id="ARBA00022982"/>
    </source>
</evidence>
<evidence type="ECO:0000256" key="4">
    <source>
        <dbReference type="ARBA" id="ARBA00023157"/>
    </source>
</evidence>
<protein>
    <recommendedName>
        <fullName evidence="6">Glutaredoxin</fullName>
    </recommendedName>
</protein>
<evidence type="ECO:0000313" key="9">
    <source>
        <dbReference type="Proteomes" id="UP000683551"/>
    </source>
</evidence>
<dbReference type="PROSITE" id="PS00195">
    <property type="entry name" value="GLUTAREDOXIN_1"/>
    <property type="match status" value="1"/>
</dbReference>
<dbReference type="PANTHER" id="PTHR45694">
    <property type="entry name" value="GLUTAREDOXIN 2"/>
    <property type="match status" value="1"/>
</dbReference>
<dbReference type="SUPFAM" id="SSF52833">
    <property type="entry name" value="Thioredoxin-like"/>
    <property type="match status" value="1"/>
</dbReference>
<keyword evidence="2 6" id="KW-0813">Transport</keyword>
<dbReference type="InterPro" id="IPR011900">
    <property type="entry name" value="GRX_bact"/>
</dbReference>
<comment type="similarity">
    <text evidence="1 6">Belongs to the glutaredoxin family.</text>
</comment>
<dbReference type="PANTHER" id="PTHR45694:SF18">
    <property type="entry name" value="GLUTAREDOXIN-1-RELATED"/>
    <property type="match status" value="1"/>
</dbReference>
<gene>
    <name evidence="8" type="primary">grxC</name>
    <name evidence="8" type="ORF">JZL65_13370</name>
</gene>
<dbReference type="CDD" id="cd03418">
    <property type="entry name" value="GRX_GRXb_1_3_like"/>
    <property type="match status" value="1"/>
</dbReference>
<evidence type="ECO:0000313" key="8">
    <source>
        <dbReference type="EMBL" id="QWY77429.1"/>
    </source>
</evidence>
<dbReference type="GO" id="GO:0034599">
    <property type="term" value="P:cellular response to oxidative stress"/>
    <property type="evidence" value="ECO:0007669"/>
    <property type="project" value="TreeGrafter"/>
</dbReference>
<organism evidence="8 9">
    <name type="scientific">Ferrovum myxofaciens</name>
    <dbReference type="NCBI Taxonomy" id="416213"/>
    <lineage>
        <taxon>Bacteria</taxon>
        <taxon>Pseudomonadati</taxon>
        <taxon>Pseudomonadota</taxon>
        <taxon>Betaproteobacteria</taxon>
        <taxon>Ferrovales</taxon>
        <taxon>Ferrovaceae</taxon>
        <taxon>Ferrovum</taxon>
    </lineage>
</organism>
<dbReference type="GeneID" id="301710817"/>
<dbReference type="OrthoDB" id="9814618at2"/>